<evidence type="ECO:0000256" key="4">
    <source>
        <dbReference type="ARBA" id="ARBA00022989"/>
    </source>
</evidence>
<feature type="transmembrane region" description="Helical" evidence="7">
    <location>
        <begin position="246"/>
        <end position="271"/>
    </location>
</feature>
<evidence type="ECO:0000256" key="1">
    <source>
        <dbReference type="ARBA" id="ARBA00004141"/>
    </source>
</evidence>
<evidence type="ECO:0000256" key="7">
    <source>
        <dbReference type="SAM" id="Phobius"/>
    </source>
</evidence>
<keyword evidence="9" id="KW-1185">Reference proteome</keyword>
<gene>
    <name evidence="8" type="ORF">GCM10009688_13270</name>
</gene>
<accession>A0ABN2P5K9</accession>
<dbReference type="Proteomes" id="UP001500784">
    <property type="component" value="Unassembled WGS sequence"/>
</dbReference>
<dbReference type="EMBL" id="BAAALV010000002">
    <property type="protein sequence ID" value="GAA1909901.1"/>
    <property type="molecule type" value="Genomic_DNA"/>
</dbReference>
<dbReference type="PANTHER" id="PTHR34857">
    <property type="entry name" value="SLL0384 PROTEIN"/>
    <property type="match status" value="1"/>
</dbReference>
<dbReference type="Pfam" id="PF02361">
    <property type="entry name" value="CbiQ"/>
    <property type="match status" value="1"/>
</dbReference>
<evidence type="ECO:0000256" key="6">
    <source>
        <dbReference type="SAM" id="MobiDB-lite"/>
    </source>
</evidence>
<reference evidence="8 9" key="1">
    <citation type="journal article" date="2019" name="Int. J. Syst. Evol. Microbiol.">
        <title>The Global Catalogue of Microorganisms (GCM) 10K type strain sequencing project: providing services to taxonomists for standard genome sequencing and annotation.</title>
        <authorList>
            <consortium name="The Broad Institute Genomics Platform"/>
            <consortium name="The Broad Institute Genome Sequencing Center for Infectious Disease"/>
            <person name="Wu L."/>
            <person name="Ma J."/>
        </authorList>
    </citation>
    <scope>NUCLEOTIDE SEQUENCE [LARGE SCALE GENOMIC DNA]</scope>
    <source>
        <strain evidence="8 9">JCM 13316</strain>
    </source>
</reference>
<feature type="transmembrane region" description="Helical" evidence="7">
    <location>
        <begin position="75"/>
        <end position="93"/>
    </location>
</feature>
<evidence type="ECO:0000256" key="3">
    <source>
        <dbReference type="ARBA" id="ARBA00022692"/>
    </source>
</evidence>
<dbReference type="InterPro" id="IPR003339">
    <property type="entry name" value="ABC/ECF_trnsptr_transmembrane"/>
</dbReference>
<feature type="transmembrane region" description="Helical" evidence="7">
    <location>
        <begin position="113"/>
        <end position="135"/>
    </location>
</feature>
<evidence type="ECO:0000256" key="2">
    <source>
        <dbReference type="ARBA" id="ARBA00022475"/>
    </source>
</evidence>
<feature type="transmembrane region" description="Helical" evidence="7">
    <location>
        <begin position="31"/>
        <end position="63"/>
    </location>
</feature>
<organism evidence="8 9">
    <name type="scientific">Arthrobacter gandavensis</name>
    <dbReference type="NCBI Taxonomy" id="169960"/>
    <lineage>
        <taxon>Bacteria</taxon>
        <taxon>Bacillati</taxon>
        <taxon>Actinomycetota</taxon>
        <taxon>Actinomycetes</taxon>
        <taxon>Micrococcales</taxon>
        <taxon>Micrococcaceae</taxon>
        <taxon>Arthrobacter</taxon>
    </lineage>
</organism>
<feature type="region of interest" description="Disordered" evidence="6">
    <location>
        <begin position="1"/>
        <end position="21"/>
    </location>
</feature>
<comment type="subcellular location">
    <subcellularLocation>
        <location evidence="1">Membrane</location>
        <topology evidence="1">Multi-pass membrane protein</topology>
    </subcellularLocation>
</comment>
<comment type="caution">
    <text evidence="8">The sequence shown here is derived from an EMBL/GenBank/DDBJ whole genome shotgun (WGS) entry which is preliminary data.</text>
</comment>
<protein>
    <submittedName>
        <fullName evidence="8">Energy-coupling factor transporter transmembrane component T</fullName>
    </submittedName>
</protein>
<dbReference type="CDD" id="cd16914">
    <property type="entry name" value="EcfT"/>
    <property type="match status" value="1"/>
</dbReference>
<evidence type="ECO:0000256" key="5">
    <source>
        <dbReference type="ARBA" id="ARBA00023136"/>
    </source>
</evidence>
<dbReference type="PANTHER" id="PTHR34857:SF2">
    <property type="entry name" value="SLL0384 PROTEIN"/>
    <property type="match status" value="1"/>
</dbReference>
<keyword evidence="4 7" id="KW-1133">Transmembrane helix</keyword>
<keyword evidence="5 7" id="KW-0472">Membrane</keyword>
<sequence>MSAQAVRPAAAGTGPGPRRSRLSAANPLSTLGAAVAVTIAVLLTVDWISATVVLAGELALLPLLRINPWTLAKRIWPLLIAAAVGAYGTALLAEKTGDVLLDAGPLLFTTDSVTAGIAIGLRGLAIALPGIFLLVTVDATDLADALAQRLRLPSRFVLGALAAMRLVGLLVQEWRTLGLARHARGADAAASPLGRFRNFLGQGLALLIQAIRRATRLAVAMEARGFGSGERTWARASTFSRIDLWVLAYGVGLAAAAVWAAVAAGTFNFILS</sequence>
<name>A0ABN2P5K9_9MICC</name>
<keyword evidence="3 7" id="KW-0812">Transmembrane</keyword>
<evidence type="ECO:0000313" key="9">
    <source>
        <dbReference type="Proteomes" id="UP001500784"/>
    </source>
</evidence>
<proteinExistence type="predicted"/>
<dbReference type="RefSeq" id="WP_152225973.1">
    <property type="nucleotide sequence ID" value="NZ_BAAALV010000002.1"/>
</dbReference>
<evidence type="ECO:0000313" key="8">
    <source>
        <dbReference type="EMBL" id="GAA1909901.1"/>
    </source>
</evidence>
<dbReference type="InterPro" id="IPR051611">
    <property type="entry name" value="ECF_transporter_component"/>
</dbReference>
<keyword evidence="2" id="KW-1003">Cell membrane</keyword>